<evidence type="ECO:0000256" key="1">
    <source>
        <dbReference type="SAM" id="MobiDB-lite"/>
    </source>
</evidence>
<evidence type="ECO:0008006" key="4">
    <source>
        <dbReference type="Google" id="ProtNLM"/>
    </source>
</evidence>
<dbReference type="Proteomes" id="UP000185999">
    <property type="component" value="Unassembled WGS sequence"/>
</dbReference>
<accession>A0A1N7MPH7</accession>
<dbReference type="EMBL" id="FTOE01000006">
    <property type="protein sequence ID" value="SIS88056.1"/>
    <property type="molecule type" value="Genomic_DNA"/>
</dbReference>
<organism evidence="2 3">
    <name type="scientific">Neptunomonas antarctica</name>
    <dbReference type="NCBI Taxonomy" id="619304"/>
    <lineage>
        <taxon>Bacteria</taxon>
        <taxon>Pseudomonadati</taxon>
        <taxon>Pseudomonadota</taxon>
        <taxon>Gammaproteobacteria</taxon>
        <taxon>Oceanospirillales</taxon>
        <taxon>Oceanospirillaceae</taxon>
        <taxon>Neptunomonas</taxon>
    </lineage>
</organism>
<evidence type="ECO:0000313" key="3">
    <source>
        <dbReference type="Proteomes" id="UP000185999"/>
    </source>
</evidence>
<reference evidence="3" key="1">
    <citation type="submission" date="2017-01" db="EMBL/GenBank/DDBJ databases">
        <authorList>
            <person name="Varghese N."/>
            <person name="Submissions S."/>
        </authorList>
    </citation>
    <scope>NUCLEOTIDE SEQUENCE [LARGE SCALE GENOMIC DNA]</scope>
    <source>
        <strain evidence="3">DSM 22306</strain>
    </source>
</reference>
<dbReference type="STRING" id="619304.SAMN05421760_106248"/>
<feature type="compositionally biased region" description="Basic and acidic residues" evidence="1">
    <location>
        <begin position="14"/>
        <end position="30"/>
    </location>
</feature>
<dbReference type="Pfam" id="PF11985">
    <property type="entry name" value="Phage_Mu_Gp27"/>
    <property type="match status" value="1"/>
</dbReference>
<gene>
    <name evidence="2" type="ORF">SAMN05421760_106248</name>
</gene>
<evidence type="ECO:0000313" key="2">
    <source>
        <dbReference type="EMBL" id="SIS88056.1"/>
    </source>
</evidence>
<proteinExistence type="predicted"/>
<dbReference type="InterPro" id="IPR021874">
    <property type="entry name" value="Phage_Mu_Gp27"/>
</dbReference>
<sequence length="211" mass="23223">MKVVPPCRALKSHGHADMTHNSADKRTRGRRSKIDLLPEDIKRELNAMLRDGRLQQQEILDLVNVQIEEAGLSKTAKLSRSGLNRYASRMEEVGAKIRQAREVAEVWTAKLGDQPTSEVGKLLQEVVRTMAFETGMAMSESGDPVEPKALSQLALAIQRVEQAAMASHKREKEIRTAFAAEAAKMVDEVATSQGLTREGVKAIKAQILGIV</sequence>
<protein>
    <recommendedName>
        <fullName evidence="4">Mu-like prophage FluMu protein gp27</fullName>
    </recommendedName>
</protein>
<feature type="region of interest" description="Disordered" evidence="1">
    <location>
        <begin position="1"/>
        <end position="30"/>
    </location>
</feature>
<keyword evidence="3" id="KW-1185">Reference proteome</keyword>
<name>A0A1N7MPH7_9GAMM</name>
<dbReference type="AlphaFoldDB" id="A0A1N7MPH7"/>